<proteinExistence type="predicted"/>
<reference evidence="1" key="1">
    <citation type="submission" date="2021-02" db="EMBL/GenBank/DDBJ databases">
        <authorList>
            <person name="Nowell W R."/>
        </authorList>
    </citation>
    <scope>NUCLEOTIDE SEQUENCE</scope>
</reference>
<name>A0A818WLX1_9BILA</name>
<organism evidence="1 2">
    <name type="scientific">Rotaria sordida</name>
    <dbReference type="NCBI Taxonomy" id="392033"/>
    <lineage>
        <taxon>Eukaryota</taxon>
        <taxon>Metazoa</taxon>
        <taxon>Spiralia</taxon>
        <taxon>Gnathifera</taxon>
        <taxon>Rotifera</taxon>
        <taxon>Eurotatoria</taxon>
        <taxon>Bdelloidea</taxon>
        <taxon>Philodinida</taxon>
        <taxon>Philodinidae</taxon>
        <taxon>Rotaria</taxon>
    </lineage>
</organism>
<protein>
    <submittedName>
        <fullName evidence="1">Uncharacterized protein</fullName>
    </submittedName>
</protein>
<evidence type="ECO:0000313" key="2">
    <source>
        <dbReference type="Proteomes" id="UP000663836"/>
    </source>
</evidence>
<gene>
    <name evidence="1" type="ORF">JBS370_LOCUS11155</name>
</gene>
<evidence type="ECO:0000313" key="1">
    <source>
        <dbReference type="EMBL" id="CAF3726835.1"/>
    </source>
</evidence>
<dbReference type="Proteomes" id="UP000663836">
    <property type="component" value="Unassembled WGS sequence"/>
</dbReference>
<comment type="caution">
    <text evidence="1">The sequence shown here is derived from an EMBL/GenBank/DDBJ whole genome shotgun (WGS) entry which is preliminary data.</text>
</comment>
<dbReference type="EMBL" id="CAJOBD010000845">
    <property type="protein sequence ID" value="CAF3726835.1"/>
    <property type="molecule type" value="Genomic_DNA"/>
</dbReference>
<accession>A0A818WLX1</accession>
<dbReference type="AlphaFoldDB" id="A0A818WLX1"/>
<sequence>MCNDAFALDEKIPNHMIVYLDLHIGRREVYQRLKTAFSSVAEPKSVNPIRLIDKDDNAINRTVGFEQVNFEGVKFLLVTFTNVEHYVVFLQNNQDK</sequence>